<sequence length="116" mass="13153">MASEGSRSSSSSVDSYIGSLISLTSRVKSDMKAFCTISPVKLEIKDREQLHYRVVWLIDFARDFVLLEELIADRCSTTCLILKQTLWGYATQSTSTPTIYPPYFIRIANTKSIFGW</sequence>
<name>A0AAD5CDK0_AMBAR</name>
<keyword evidence="2" id="KW-1185">Reference proteome</keyword>
<protein>
    <submittedName>
        <fullName evidence="1">Uncharacterized protein</fullName>
    </submittedName>
</protein>
<dbReference type="Proteomes" id="UP001206925">
    <property type="component" value="Unassembled WGS sequence"/>
</dbReference>
<proteinExistence type="predicted"/>
<reference evidence="1" key="1">
    <citation type="submission" date="2022-06" db="EMBL/GenBank/DDBJ databases">
        <title>Uncovering the hologenomic basis of an extraordinary plant invasion.</title>
        <authorList>
            <person name="Bieker V.C."/>
            <person name="Martin M.D."/>
            <person name="Gilbert T."/>
            <person name="Hodgins K."/>
            <person name="Battlay P."/>
            <person name="Petersen B."/>
            <person name="Wilson J."/>
        </authorList>
    </citation>
    <scope>NUCLEOTIDE SEQUENCE</scope>
    <source>
        <strain evidence="1">AA19_3_7</strain>
        <tissue evidence="1">Leaf</tissue>
    </source>
</reference>
<organism evidence="1 2">
    <name type="scientific">Ambrosia artemisiifolia</name>
    <name type="common">Common ragweed</name>
    <dbReference type="NCBI Taxonomy" id="4212"/>
    <lineage>
        <taxon>Eukaryota</taxon>
        <taxon>Viridiplantae</taxon>
        <taxon>Streptophyta</taxon>
        <taxon>Embryophyta</taxon>
        <taxon>Tracheophyta</taxon>
        <taxon>Spermatophyta</taxon>
        <taxon>Magnoliopsida</taxon>
        <taxon>eudicotyledons</taxon>
        <taxon>Gunneridae</taxon>
        <taxon>Pentapetalae</taxon>
        <taxon>asterids</taxon>
        <taxon>campanulids</taxon>
        <taxon>Asterales</taxon>
        <taxon>Asteraceae</taxon>
        <taxon>Asteroideae</taxon>
        <taxon>Heliantheae alliance</taxon>
        <taxon>Heliantheae</taxon>
        <taxon>Ambrosia</taxon>
    </lineage>
</organism>
<gene>
    <name evidence="1" type="ORF">M8C21_023234</name>
</gene>
<dbReference type="EMBL" id="JAMZMK010008621">
    <property type="protein sequence ID" value="KAI7739469.1"/>
    <property type="molecule type" value="Genomic_DNA"/>
</dbReference>
<evidence type="ECO:0000313" key="2">
    <source>
        <dbReference type="Proteomes" id="UP001206925"/>
    </source>
</evidence>
<accession>A0AAD5CDK0</accession>
<comment type="caution">
    <text evidence="1">The sequence shown here is derived from an EMBL/GenBank/DDBJ whole genome shotgun (WGS) entry which is preliminary data.</text>
</comment>
<dbReference type="AlphaFoldDB" id="A0AAD5CDK0"/>
<evidence type="ECO:0000313" key="1">
    <source>
        <dbReference type="EMBL" id="KAI7739469.1"/>
    </source>
</evidence>